<keyword evidence="1" id="KW-1185">Reference proteome</keyword>
<sequence length="141" mass="15450">MRSTSAESHSDYATISGEVARDGRWNATDVVALQTSFQIRRNARPNRPTAAVGRTSLLAENDQPASSPLPLAWRSRQSAGRALGLLVFAVFRPPHPPGNEKSLASSGRLKLFLFINHVAPAGSMIWSWCAMKNRLNRRVVA</sequence>
<evidence type="ECO:0000313" key="2">
    <source>
        <dbReference type="WBParaSite" id="PSAMB.scaffold1174size34965.g11467.t1"/>
    </source>
</evidence>
<protein>
    <submittedName>
        <fullName evidence="2">Uncharacterized protein</fullName>
    </submittedName>
</protein>
<dbReference type="Proteomes" id="UP000887566">
    <property type="component" value="Unplaced"/>
</dbReference>
<proteinExistence type="predicted"/>
<accession>A0A914US46</accession>
<evidence type="ECO:0000313" key="1">
    <source>
        <dbReference type="Proteomes" id="UP000887566"/>
    </source>
</evidence>
<reference evidence="2" key="1">
    <citation type="submission" date="2022-11" db="UniProtKB">
        <authorList>
            <consortium name="WormBaseParasite"/>
        </authorList>
    </citation>
    <scope>IDENTIFICATION</scope>
</reference>
<organism evidence="1 2">
    <name type="scientific">Plectus sambesii</name>
    <dbReference type="NCBI Taxonomy" id="2011161"/>
    <lineage>
        <taxon>Eukaryota</taxon>
        <taxon>Metazoa</taxon>
        <taxon>Ecdysozoa</taxon>
        <taxon>Nematoda</taxon>
        <taxon>Chromadorea</taxon>
        <taxon>Plectida</taxon>
        <taxon>Plectina</taxon>
        <taxon>Plectoidea</taxon>
        <taxon>Plectidae</taxon>
        <taxon>Plectus</taxon>
    </lineage>
</organism>
<dbReference type="WBParaSite" id="PSAMB.scaffold1174size34965.g11467.t1">
    <property type="protein sequence ID" value="PSAMB.scaffold1174size34965.g11467.t1"/>
    <property type="gene ID" value="PSAMB.scaffold1174size34965.g11467"/>
</dbReference>
<dbReference type="AlphaFoldDB" id="A0A914US46"/>
<name>A0A914US46_9BILA</name>